<protein>
    <submittedName>
        <fullName evidence="1">Uncharacterized protein</fullName>
    </submittedName>
</protein>
<dbReference type="EMBL" id="CP108140">
    <property type="protein sequence ID" value="WTP91304.1"/>
    <property type="molecule type" value="Genomic_DNA"/>
</dbReference>
<gene>
    <name evidence="1" type="ORF">OG477_40970</name>
</gene>
<reference evidence="1" key="1">
    <citation type="submission" date="2022-10" db="EMBL/GenBank/DDBJ databases">
        <title>The complete genomes of actinobacterial strains from the NBC collection.</title>
        <authorList>
            <person name="Joergensen T.S."/>
            <person name="Alvarez Arevalo M."/>
            <person name="Sterndorff E.B."/>
            <person name="Faurdal D."/>
            <person name="Vuksanovic O."/>
            <person name="Mourched A.-S."/>
            <person name="Charusanti P."/>
            <person name="Shaw S."/>
            <person name="Blin K."/>
            <person name="Weber T."/>
        </authorList>
    </citation>
    <scope>NUCLEOTIDE SEQUENCE</scope>
    <source>
        <strain evidence="1">NBC 00180</strain>
    </source>
</reference>
<evidence type="ECO:0000313" key="1">
    <source>
        <dbReference type="EMBL" id="WTP91304.1"/>
    </source>
</evidence>
<dbReference type="AlphaFoldDB" id="A0AAU1IC67"/>
<accession>A0AAU1IC67</accession>
<sequence length="43" mass="4239">MTQLSSDDLRGCTGVAPGIGLRTLAKVIGHLGAGGQIGIMDGT</sequence>
<name>A0AAU1IC67_9ACTN</name>
<organism evidence="1">
    <name type="scientific">Streptomyces sp. NBC_00180</name>
    <dbReference type="NCBI Taxonomy" id="2903632"/>
    <lineage>
        <taxon>Bacteria</taxon>
        <taxon>Bacillati</taxon>
        <taxon>Actinomycetota</taxon>
        <taxon>Actinomycetes</taxon>
        <taxon>Kitasatosporales</taxon>
        <taxon>Streptomycetaceae</taxon>
        <taxon>Streptomyces</taxon>
    </lineage>
</organism>
<proteinExistence type="predicted"/>